<accession>A0AAD9TUA6</accession>
<protein>
    <submittedName>
        <fullName evidence="1">Uncharacterized protein</fullName>
    </submittedName>
</protein>
<dbReference type="PANTHER" id="PTHR33325:SF11">
    <property type="entry name" value="COLD SHOCK DOMAIN-CONTAINING PROTEIN 4-LIKE"/>
    <property type="match status" value="1"/>
</dbReference>
<reference evidence="1" key="1">
    <citation type="journal article" date="2023" name="Plant J.">
        <title>Genome sequences and population genomics provide insights into the demographic history, inbreeding, and mutation load of two 'living fossil' tree species of Dipteronia.</title>
        <authorList>
            <person name="Feng Y."/>
            <person name="Comes H.P."/>
            <person name="Chen J."/>
            <person name="Zhu S."/>
            <person name="Lu R."/>
            <person name="Zhang X."/>
            <person name="Li P."/>
            <person name="Qiu J."/>
            <person name="Olsen K.M."/>
            <person name="Qiu Y."/>
        </authorList>
    </citation>
    <scope>NUCLEOTIDE SEQUENCE</scope>
    <source>
        <strain evidence="1">KIB01</strain>
    </source>
</reference>
<organism evidence="1 2">
    <name type="scientific">Dipteronia dyeriana</name>
    <dbReference type="NCBI Taxonomy" id="168575"/>
    <lineage>
        <taxon>Eukaryota</taxon>
        <taxon>Viridiplantae</taxon>
        <taxon>Streptophyta</taxon>
        <taxon>Embryophyta</taxon>
        <taxon>Tracheophyta</taxon>
        <taxon>Spermatophyta</taxon>
        <taxon>Magnoliopsida</taxon>
        <taxon>eudicotyledons</taxon>
        <taxon>Gunneridae</taxon>
        <taxon>Pentapetalae</taxon>
        <taxon>rosids</taxon>
        <taxon>malvids</taxon>
        <taxon>Sapindales</taxon>
        <taxon>Sapindaceae</taxon>
        <taxon>Hippocastanoideae</taxon>
        <taxon>Acereae</taxon>
        <taxon>Dipteronia</taxon>
    </lineage>
</organism>
<comment type="caution">
    <text evidence="1">The sequence shown here is derived from an EMBL/GenBank/DDBJ whole genome shotgun (WGS) entry which is preliminary data.</text>
</comment>
<dbReference type="EMBL" id="JANJYI010000007">
    <property type="protein sequence ID" value="KAK2642051.1"/>
    <property type="molecule type" value="Genomic_DNA"/>
</dbReference>
<evidence type="ECO:0000313" key="1">
    <source>
        <dbReference type="EMBL" id="KAK2642051.1"/>
    </source>
</evidence>
<keyword evidence="2" id="KW-1185">Reference proteome</keyword>
<name>A0AAD9TUA6_9ROSI</name>
<proteinExistence type="predicted"/>
<evidence type="ECO:0000313" key="2">
    <source>
        <dbReference type="Proteomes" id="UP001280121"/>
    </source>
</evidence>
<dbReference type="AlphaFoldDB" id="A0AAD9TUA6"/>
<dbReference type="PANTHER" id="PTHR33325">
    <property type="entry name" value="ZINC FINGER, CCHC-TYPE-RELATED"/>
    <property type="match status" value="1"/>
</dbReference>
<dbReference type="Proteomes" id="UP001280121">
    <property type="component" value="Unassembled WGS sequence"/>
</dbReference>
<sequence length="65" mass="7679">MNLVDVINEKNIANAQDKASAMMFIRRYLHTALKIQYLTVKDSLTLWKNLKEQYDHLKYVVLPRA</sequence>
<gene>
    <name evidence="1" type="ORF">Ddye_023814</name>
</gene>